<protein>
    <submittedName>
        <fullName evidence="2">Uncharacterized protein</fullName>
    </submittedName>
</protein>
<evidence type="ECO:0000256" key="1">
    <source>
        <dbReference type="SAM" id="MobiDB-lite"/>
    </source>
</evidence>
<reference evidence="2" key="1">
    <citation type="submission" date="2018-05" db="EMBL/GenBank/DDBJ databases">
        <authorList>
            <person name="Lanie J.A."/>
            <person name="Ng W.-L."/>
            <person name="Kazmierczak K.M."/>
            <person name="Andrzejewski T.M."/>
            <person name="Davidsen T.M."/>
            <person name="Wayne K.J."/>
            <person name="Tettelin H."/>
            <person name="Glass J.I."/>
            <person name="Rusch D."/>
            <person name="Podicherti R."/>
            <person name="Tsui H.-C.T."/>
            <person name="Winkler M.E."/>
        </authorList>
    </citation>
    <scope>NUCLEOTIDE SEQUENCE</scope>
</reference>
<feature type="non-terminal residue" evidence="2">
    <location>
        <position position="32"/>
    </location>
</feature>
<evidence type="ECO:0000313" key="2">
    <source>
        <dbReference type="EMBL" id="SVC88000.1"/>
    </source>
</evidence>
<gene>
    <name evidence="2" type="ORF">METZ01_LOCUS340854</name>
</gene>
<name>A0A382QSX0_9ZZZZ</name>
<organism evidence="2">
    <name type="scientific">marine metagenome</name>
    <dbReference type="NCBI Taxonomy" id="408172"/>
    <lineage>
        <taxon>unclassified sequences</taxon>
        <taxon>metagenomes</taxon>
        <taxon>ecological metagenomes</taxon>
    </lineage>
</organism>
<accession>A0A382QSX0</accession>
<feature type="non-terminal residue" evidence="2">
    <location>
        <position position="1"/>
    </location>
</feature>
<feature type="region of interest" description="Disordered" evidence="1">
    <location>
        <begin position="1"/>
        <end position="32"/>
    </location>
</feature>
<dbReference type="AlphaFoldDB" id="A0A382QSX0"/>
<proteinExistence type="predicted"/>
<dbReference type="EMBL" id="UINC01116334">
    <property type="protein sequence ID" value="SVC88000.1"/>
    <property type="molecule type" value="Genomic_DNA"/>
</dbReference>
<sequence>ATRATSASRSRNSSAAPARSSHSSKTSASWMN</sequence>